<proteinExistence type="predicted"/>
<organism evidence="1 2">
    <name type="scientific">Periweissella fabalis</name>
    <dbReference type="NCBI Taxonomy" id="1070421"/>
    <lineage>
        <taxon>Bacteria</taxon>
        <taxon>Bacillati</taxon>
        <taxon>Bacillota</taxon>
        <taxon>Bacilli</taxon>
        <taxon>Lactobacillales</taxon>
        <taxon>Lactobacillaceae</taxon>
        <taxon>Periweissella</taxon>
    </lineage>
</organism>
<comment type="caution">
    <text evidence="1">The sequence shown here is derived from an EMBL/GenBank/DDBJ whole genome shotgun (WGS) entry which is preliminary data.</text>
</comment>
<protein>
    <submittedName>
        <fullName evidence="1">Uncharacterized protein</fullName>
    </submittedName>
</protein>
<dbReference type="EMBL" id="JAAXPN010000013">
    <property type="protein sequence ID" value="NKZ24979.1"/>
    <property type="molecule type" value="Genomic_DNA"/>
</dbReference>
<reference evidence="1 2" key="1">
    <citation type="submission" date="2020-04" db="EMBL/GenBank/DDBJ databases">
        <title>MicrobeNet Type strains.</title>
        <authorList>
            <person name="Nicholson A.C."/>
        </authorList>
    </citation>
    <scope>NUCLEOTIDE SEQUENCE [LARGE SCALE GENOMIC DNA]</scope>
    <source>
        <strain evidence="1 2">CCUG 61472</strain>
    </source>
</reference>
<sequence length="268" mass="31313">MSKFSDFLPDIKTYEDLEILSDNTSFLNPTSIFDTDKLPHAKQKLNSFFTFVMTTKNLNIDDLSDIKELSYIHLGYTLNDSKGHRPNSNQTQALILALSEILDKYPVVDKLDNTGKKISSFSLFMKDFGADSISDLTAQIISKELYEFTIDTVKQSDYNRFIYPVPKTDPIYLKYWNEDHWDTFEATEGLYLEGKFTMLIPKDISDKKKFKQNPDDFINKVIIPRVKKDYPKSNKKEIFNTLTENKSHKELVQEEMKINEQGFLDYWN</sequence>
<name>A0A7X6S3C6_9LACO</name>
<dbReference type="AlphaFoldDB" id="A0A7X6S3C6"/>
<dbReference type="RefSeq" id="WP_168722772.1">
    <property type="nucleotide sequence ID" value="NZ_JAAXPN010000013.1"/>
</dbReference>
<accession>A0A7X6S3C6</accession>
<evidence type="ECO:0000313" key="2">
    <source>
        <dbReference type="Proteomes" id="UP000549765"/>
    </source>
</evidence>
<gene>
    <name evidence="1" type="ORF">HF964_09300</name>
</gene>
<evidence type="ECO:0000313" key="1">
    <source>
        <dbReference type="EMBL" id="NKZ24979.1"/>
    </source>
</evidence>
<dbReference type="Proteomes" id="UP000549765">
    <property type="component" value="Unassembled WGS sequence"/>
</dbReference>
<keyword evidence="2" id="KW-1185">Reference proteome</keyword>